<reference evidence="2" key="1">
    <citation type="submission" date="2020-05" db="UniProtKB">
        <authorList>
            <consortium name="EnsemblMetazoa"/>
        </authorList>
    </citation>
    <scope>IDENTIFICATION</scope>
    <source>
        <strain evidence="2">Yale</strain>
    </source>
</reference>
<dbReference type="PhylomeDB" id="A0A1B0FPH6"/>
<dbReference type="AlphaFoldDB" id="A0A1B0FPH6"/>
<evidence type="ECO:0000313" key="3">
    <source>
        <dbReference type="Proteomes" id="UP000092444"/>
    </source>
</evidence>
<evidence type="ECO:0000256" key="1">
    <source>
        <dbReference type="SAM" id="SignalP"/>
    </source>
</evidence>
<keyword evidence="1" id="KW-0732">Signal</keyword>
<dbReference type="VEuPathDB" id="VectorBase:GMOY005771"/>
<accession>A0A1B0FPH6</accession>
<dbReference type="EMBL" id="CCAG010021682">
    <property type="status" value="NOT_ANNOTATED_CDS"/>
    <property type="molecule type" value="Genomic_DNA"/>
</dbReference>
<protein>
    <submittedName>
        <fullName evidence="2">Uncharacterized protein</fullName>
    </submittedName>
</protein>
<organism evidence="2 3">
    <name type="scientific">Glossina morsitans morsitans</name>
    <name type="common">Savannah tsetse fly</name>
    <dbReference type="NCBI Taxonomy" id="37546"/>
    <lineage>
        <taxon>Eukaryota</taxon>
        <taxon>Metazoa</taxon>
        <taxon>Ecdysozoa</taxon>
        <taxon>Arthropoda</taxon>
        <taxon>Hexapoda</taxon>
        <taxon>Insecta</taxon>
        <taxon>Pterygota</taxon>
        <taxon>Neoptera</taxon>
        <taxon>Endopterygota</taxon>
        <taxon>Diptera</taxon>
        <taxon>Brachycera</taxon>
        <taxon>Muscomorpha</taxon>
        <taxon>Hippoboscoidea</taxon>
        <taxon>Glossinidae</taxon>
        <taxon>Glossina</taxon>
    </lineage>
</organism>
<dbReference type="EnsemblMetazoa" id="GMOY005771-RA">
    <property type="protein sequence ID" value="GMOY005771-PA"/>
    <property type="gene ID" value="GMOY005771"/>
</dbReference>
<name>A0A1B0FPH6_GLOMM</name>
<sequence length="211" mass="24968">MSYRTLTFFGILLVIQSHFVTPKPSPVDDNKFDTNNKLYKGTLAAFINFATQWGQRYSQVLEKVIEDLKAEGKDHENVDEIEQLQEIAELSKHLKGDSDEETLHNIMDFDEEETDTDEILEQYADMDHVLALVYKDGKDVVKKFYRNLVKFVHSFSKALEEYTKDMSEEEKAEHQHFFEWFKNFEELKQKNDVVAQSHMFLDFFKFFNPNI</sequence>
<evidence type="ECO:0000313" key="2">
    <source>
        <dbReference type="EnsemblMetazoa" id="GMOY005771-PA"/>
    </source>
</evidence>
<keyword evidence="3" id="KW-1185">Reference proteome</keyword>
<feature type="chain" id="PRO_5008407805" evidence="1">
    <location>
        <begin position="23"/>
        <end position="211"/>
    </location>
</feature>
<dbReference type="Proteomes" id="UP000092444">
    <property type="component" value="Unassembled WGS sequence"/>
</dbReference>
<proteinExistence type="predicted"/>
<feature type="signal peptide" evidence="1">
    <location>
        <begin position="1"/>
        <end position="22"/>
    </location>
</feature>